<protein>
    <submittedName>
        <fullName evidence="5">Helicase conserved C-terminal domain-containing protein</fullName>
    </submittedName>
</protein>
<dbReference type="InterPro" id="IPR049730">
    <property type="entry name" value="SNF2/RAD54-like_C"/>
</dbReference>
<dbReference type="AlphaFoldDB" id="A0A1M4Y6C6"/>
<dbReference type="Pfam" id="PF00176">
    <property type="entry name" value="SNF2-rel_dom"/>
    <property type="match status" value="1"/>
</dbReference>
<dbReference type="OrthoDB" id="9760715at2"/>
<dbReference type="InterPro" id="IPR027417">
    <property type="entry name" value="P-loop_NTPase"/>
</dbReference>
<feature type="domain" description="Helicase C-terminal" evidence="4">
    <location>
        <begin position="860"/>
        <end position="1012"/>
    </location>
</feature>
<dbReference type="EMBL" id="FQTV01000004">
    <property type="protein sequence ID" value="SHF01321.1"/>
    <property type="molecule type" value="Genomic_DNA"/>
</dbReference>
<dbReference type="SMART" id="SM00487">
    <property type="entry name" value="DEXDc"/>
    <property type="match status" value="1"/>
</dbReference>
<dbReference type="PROSITE" id="PS51194">
    <property type="entry name" value="HELICASE_CTER"/>
    <property type="match status" value="1"/>
</dbReference>
<accession>A0A1M4Y6C6</accession>
<dbReference type="InterPro" id="IPR038718">
    <property type="entry name" value="SNF2-like_sf"/>
</dbReference>
<gene>
    <name evidence="5" type="ORF">SAMN05444405_104229</name>
</gene>
<dbReference type="STRING" id="1297750.SAMN05444405_104229"/>
<dbReference type="CDD" id="cd18793">
    <property type="entry name" value="SF2_C_SNF"/>
    <property type="match status" value="1"/>
</dbReference>
<name>A0A1M4Y6C6_9BACE</name>
<dbReference type="Pfam" id="PF00271">
    <property type="entry name" value="Helicase_C"/>
    <property type="match status" value="1"/>
</dbReference>
<feature type="domain" description="Helicase ATP-binding" evidence="3">
    <location>
        <begin position="497"/>
        <end position="735"/>
    </location>
</feature>
<evidence type="ECO:0000259" key="3">
    <source>
        <dbReference type="PROSITE" id="PS51192"/>
    </source>
</evidence>
<dbReference type="Gene3D" id="3.40.50.10810">
    <property type="entry name" value="Tandem AAA-ATPase domain"/>
    <property type="match status" value="2"/>
</dbReference>
<dbReference type="GO" id="GO:0005524">
    <property type="term" value="F:ATP binding"/>
    <property type="evidence" value="ECO:0007669"/>
    <property type="project" value="InterPro"/>
</dbReference>
<evidence type="ECO:0000313" key="5">
    <source>
        <dbReference type="EMBL" id="SHF01321.1"/>
    </source>
</evidence>
<dbReference type="PANTHER" id="PTHR10799">
    <property type="entry name" value="SNF2/RAD54 HELICASE FAMILY"/>
    <property type="match status" value="1"/>
</dbReference>
<keyword evidence="1" id="KW-0378">Hydrolase</keyword>
<dbReference type="PROSITE" id="PS51192">
    <property type="entry name" value="HELICASE_ATP_BIND_1"/>
    <property type="match status" value="1"/>
</dbReference>
<dbReference type="InterPro" id="IPR014001">
    <property type="entry name" value="Helicase_ATP-bd"/>
</dbReference>
<dbReference type="SUPFAM" id="SSF52540">
    <property type="entry name" value="P-loop containing nucleoside triphosphate hydrolases"/>
    <property type="match status" value="2"/>
</dbReference>
<dbReference type="GO" id="GO:0004386">
    <property type="term" value="F:helicase activity"/>
    <property type="evidence" value="ECO:0007669"/>
    <property type="project" value="UniProtKB-KW"/>
</dbReference>
<evidence type="ECO:0000259" key="4">
    <source>
        <dbReference type="PROSITE" id="PS51194"/>
    </source>
</evidence>
<feature type="region of interest" description="Disordered" evidence="2">
    <location>
        <begin position="577"/>
        <end position="597"/>
    </location>
</feature>
<dbReference type="SMART" id="SM00490">
    <property type="entry name" value="HELICc"/>
    <property type="match status" value="1"/>
</dbReference>
<proteinExistence type="predicted"/>
<keyword evidence="6" id="KW-1185">Reference proteome</keyword>
<evidence type="ECO:0000313" key="6">
    <source>
        <dbReference type="Proteomes" id="UP000184509"/>
    </source>
</evidence>
<dbReference type="RefSeq" id="WP_073400089.1">
    <property type="nucleotide sequence ID" value="NZ_FQTV01000004.1"/>
</dbReference>
<dbReference type="GO" id="GO:0016787">
    <property type="term" value="F:hydrolase activity"/>
    <property type="evidence" value="ECO:0007669"/>
    <property type="project" value="UniProtKB-KW"/>
</dbReference>
<dbReference type="Proteomes" id="UP000184509">
    <property type="component" value="Unassembled WGS sequence"/>
</dbReference>
<keyword evidence="5" id="KW-0347">Helicase</keyword>
<dbReference type="Gene3D" id="3.40.50.300">
    <property type="entry name" value="P-loop containing nucleotide triphosphate hydrolases"/>
    <property type="match status" value="1"/>
</dbReference>
<dbReference type="InterPro" id="IPR001650">
    <property type="entry name" value="Helicase_C-like"/>
</dbReference>
<keyword evidence="5" id="KW-0067">ATP-binding</keyword>
<sequence>MFKLIVGITRHLNLGTLLIPYIVKAESEEIIQVEEQATSSSLHDKSLTKAEKEIIALSLCYSEKNLMEVYSKEKTVSAFLRKLTDERLRDNIRPYIDKKQMEIIQLIRLNKIPLYYKELGKKVLYNHSKIKLIDKDAEVFFNFRSTDQLFSYSITCKTDGNPLILTDKKPVIIVTYQPACILAKDELLTFRDIEASRLLPFFNKNSVDVPALMTGKYMEQIVIPAVERFQVEASGFDIIKDITSQKAVLSIEKSVVQQPLLKLRFEYDDHLFTPEDSILKKYARIDECNGKYTIRYYTRDSKWEKKCVEELKKLGLKQFSNSQFQLSEEASQRNLISWIGAHKESLQKMFELSQSETGSNYYLGEISLKQEISAQPDWFDIQIKVQIGNYQFSFIHFKKHIIKGIREFILPDGNIALLPEEWFEKYSELLTLGTKQDEGIRLQKANFKLLDSIEGGEICKELNKLQLEYIDKKEYPIPTRIKATLRAYQKEGFWWMLHLWENNFGGCLADDMGLGKTLQTITMLQYLYNPTETETKEEVSPSANIYSADKSGQLSLFGDDQTEDFICENSLANISNAESPEAKESISDIKSAPETESEVASETVLVTEQRPASLVVVPTSLLHNWLREIKKFSSLSTYEYSGTGRLRSKSIKRIFNHYNIILTTYGVLRNDIELFEDYPFECVILDESQAIKNPDSVTYHSVVRLKAKHRLVLTGTPIENSLKDLWAQFNFINPGMLGSSESFRNYFITPITKEGNTRKEANLQQLIKPFFLRRTKNQVAPELPSLTEEVLYCEMSPEQEENYKKEKNILRNALLEIGNKENLQKNSFIALQGMTRLRLMANHPRMLMPEYSFTSGKMELILEAYEMLMSEGHKVLIFSSFVKYLHLLGEAFNRKGWRYALLTGQTTDREKEINRFNNEKEIFAFFISLKAGGVGLNLTEADYVFIIDPWWNPAAEMQAVSRAHRIGQTKQVIVYRFITSNTIEEKILRLQEKKSKLAKSFITTNNPLKSFNDKEWKELLNIL</sequence>
<dbReference type="InterPro" id="IPR000330">
    <property type="entry name" value="SNF2_N"/>
</dbReference>
<evidence type="ECO:0000256" key="1">
    <source>
        <dbReference type="ARBA" id="ARBA00022801"/>
    </source>
</evidence>
<organism evidence="5 6">
    <name type="scientific">Bacteroides luti</name>
    <dbReference type="NCBI Taxonomy" id="1297750"/>
    <lineage>
        <taxon>Bacteria</taxon>
        <taxon>Pseudomonadati</taxon>
        <taxon>Bacteroidota</taxon>
        <taxon>Bacteroidia</taxon>
        <taxon>Bacteroidales</taxon>
        <taxon>Bacteroidaceae</taxon>
        <taxon>Bacteroides</taxon>
    </lineage>
</organism>
<keyword evidence="5" id="KW-0547">Nucleotide-binding</keyword>
<evidence type="ECO:0000256" key="2">
    <source>
        <dbReference type="SAM" id="MobiDB-lite"/>
    </source>
</evidence>
<reference evidence="5 6" key="1">
    <citation type="submission" date="2016-11" db="EMBL/GenBank/DDBJ databases">
        <authorList>
            <person name="Jaros S."/>
            <person name="Januszkiewicz K."/>
            <person name="Wedrychowicz H."/>
        </authorList>
    </citation>
    <scope>NUCLEOTIDE SEQUENCE [LARGE SCALE GENOMIC DNA]</scope>
    <source>
        <strain evidence="5 6">DSM 26991</strain>
    </source>
</reference>
<feature type="compositionally biased region" description="Basic and acidic residues" evidence="2">
    <location>
        <begin position="580"/>
        <end position="593"/>
    </location>
</feature>